<protein>
    <recommendedName>
        <fullName evidence="7">Zn(2)-C6 fungal-type domain-containing protein</fullName>
    </recommendedName>
</protein>
<keyword evidence="2" id="KW-0805">Transcription regulation</keyword>
<comment type="subcellular location">
    <subcellularLocation>
        <location evidence="1">Nucleus</location>
    </subcellularLocation>
</comment>
<evidence type="ECO:0000313" key="8">
    <source>
        <dbReference type="EMBL" id="KAJ2895133.1"/>
    </source>
</evidence>
<dbReference type="GO" id="GO:0005634">
    <property type="term" value="C:nucleus"/>
    <property type="evidence" value="ECO:0007669"/>
    <property type="project" value="UniProtKB-SubCell"/>
</dbReference>
<name>A0AAD5RN80_9PEZI</name>
<evidence type="ECO:0000259" key="7">
    <source>
        <dbReference type="PROSITE" id="PS50048"/>
    </source>
</evidence>
<dbReference type="InterPro" id="IPR051711">
    <property type="entry name" value="Stress_Response_Reg"/>
</dbReference>
<evidence type="ECO:0000256" key="3">
    <source>
        <dbReference type="ARBA" id="ARBA00023125"/>
    </source>
</evidence>
<dbReference type="GO" id="GO:0000981">
    <property type="term" value="F:DNA-binding transcription factor activity, RNA polymerase II-specific"/>
    <property type="evidence" value="ECO:0007669"/>
    <property type="project" value="InterPro"/>
</dbReference>
<dbReference type="SUPFAM" id="SSF57701">
    <property type="entry name" value="Zn2/Cys6 DNA-binding domain"/>
    <property type="match status" value="1"/>
</dbReference>
<keyword evidence="5" id="KW-0539">Nucleus</keyword>
<organism evidence="8 9">
    <name type="scientific">Zalerion maritima</name>
    <dbReference type="NCBI Taxonomy" id="339359"/>
    <lineage>
        <taxon>Eukaryota</taxon>
        <taxon>Fungi</taxon>
        <taxon>Dikarya</taxon>
        <taxon>Ascomycota</taxon>
        <taxon>Pezizomycotina</taxon>
        <taxon>Sordariomycetes</taxon>
        <taxon>Lulworthiomycetidae</taxon>
        <taxon>Lulworthiales</taxon>
        <taxon>Lulworthiaceae</taxon>
        <taxon>Zalerion</taxon>
    </lineage>
</organism>
<evidence type="ECO:0000256" key="4">
    <source>
        <dbReference type="ARBA" id="ARBA00023163"/>
    </source>
</evidence>
<keyword evidence="4" id="KW-0804">Transcription</keyword>
<feature type="compositionally biased region" description="Low complexity" evidence="6">
    <location>
        <begin position="118"/>
        <end position="131"/>
    </location>
</feature>
<evidence type="ECO:0000256" key="2">
    <source>
        <dbReference type="ARBA" id="ARBA00023015"/>
    </source>
</evidence>
<dbReference type="PROSITE" id="PS50048">
    <property type="entry name" value="ZN2_CY6_FUNGAL_2"/>
    <property type="match status" value="1"/>
</dbReference>
<dbReference type="InterPro" id="IPR001138">
    <property type="entry name" value="Zn2Cys6_DnaBD"/>
</dbReference>
<dbReference type="GO" id="GO:0045944">
    <property type="term" value="P:positive regulation of transcription by RNA polymerase II"/>
    <property type="evidence" value="ECO:0007669"/>
    <property type="project" value="TreeGrafter"/>
</dbReference>
<dbReference type="PANTHER" id="PTHR47540:SF2">
    <property type="entry name" value="ZN(II)2CYS6 TRANSCRIPTION FACTOR (EUROFUNG)"/>
    <property type="match status" value="1"/>
</dbReference>
<dbReference type="Gene3D" id="4.10.240.10">
    <property type="entry name" value="Zn(2)-C6 fungal-type DNA-binding domain"/>
    <property type="match status" value="1"/>
</dbReference>
<keyword evidence="3" id="KW-0238">DNA-binding</keyword>
<dbReference type="PANTHER" id="PTHR47540">
    <property type="entry name" value="THIAMINE REPRESSIBLE GENES REGULATORY PROTEIN THI5"/>
    <property type="match status" value="1"/>
</dbReference>
<dbReference type="InterPro" id="IPR036864">
    <property type="entry name" value="Zn2-C6_fun-type_DNA-bd_sf"/>
</dbReference>
<proteinExistence type="predicted"/>
<dbReference type="Proteomes" id="UP001201980">
    <property type="component" value="Unassembled WGS sequence"/>
</dbReference>
<dbReference type="SMART" id="SM00066">
    <property type="entry name" value="GAL4"/>
    <property type="match status" value="1"/>
</dbReference>
<evidence type="ECO:0000256" key="6">
    <source>
        <dbReference type="SAM" id="MobiDB-lite"/>
    </source>
</evidence>
<dbReference type="GO" id="GO:0008270">
    <property type="term" value="F:zinc ion binding"/>
    <property type="evidence" value="ECO:0007669"/>
    <property type="project" value="InterPro"/>
</dbReference>
<accession>A0AAD5RN80</accession>
<dbReference type="CDD" id="cd00067">
    <property type="entry name" value="GAL4"/>
    <property type="match status" value="1"/>
</dbReference>
<evidence type="ECO:0000256" key="1">
    <source>
        <dbReference type="ARBA" id="ARBA00004123"/>
    </source>
</evidence>
<dbReference type="EMBL" id="JAKWBI020000425">
    <property type="protein sequence ID" value="KAJ2895133.1"/>
    <property type="molecule type" value="Genomic_DNA"/>
</dbReference>
<evidence type="ECO:0000313" key="9">
    <source>
        <dbReference type="Proteomes" id="UP001201980"/>
    </source>
</evidence>
<sequence length="367" mass="39272">MASTSVQQQRPLRLACDSCHNRKVRCSGRKSGFHSCGRCMRDGIDCNFSPASKGGRPKKTPKARIERNSRLFPTGEVSSGPSPGLPVGTLVTIDLAAGLNSLPNNDMPLTDTTNFMNPHASHSSVPSHAGAHPGGIGGKSKDGRGSKGSSFPILTSGPAVALPSFDSIIPGPIGEAVALSQYSTLSNLQALHLSQKSCLNLEVHMVPHSIQPFNAHVVSLTSTASQILDITSWLFLASCRFTHRAQLLNSMGDECALELLKAPLLLAFETVEQIINIQHCQTSLVYCGNTSPVQPTALLKILTMSLRNLRDALTQAVTAFPRMDSSKGHTGPLPQSMADIRRKLSRTIERLMATPVSQTLPITQDIV</sequence>
<feature type="region of interest" description="Disordered" evidence="6">
    <location>
        <begin position="115"/>
        <end position="150"/>
    </location>
</feature>
<comment type="caution">
    <text evidence="8">The sequence shown here is derived from an EMBL/GenBank/DDBJ whole genome shotgun (WGS) entry which is preliminary data.</text>
</comment>
<dbReference type="Pfam" id="PF00172">
    <property type="entry name" value="Zn_clus"/>
    <property type="match status" value="1"/>
</dbReference>
<feature type="domain" description="Zn(2)-C6 fungal-type" evidence="7">
    <location>
        <begin position="15"/>
        <end position="48"/>
    </location>
</feature>
<gene>
    <name evidence="8" type="ORF">MKZ38_006877</name>
</gene>
<dbReference type="AlphaFoldDB" id="A0AAD5RN80"/>
<keyword evidence="9" id="KW-1185">Reference proteome</keyword>
<dbReference type="PROSITE" id="PS00463">
    <property type="entry name" value="ZN2_CY6_FUNGAL_1"/>
    <property type="match status" value="1"/>
</dbReference>
<reference evidence="8" key="1">
    <citation type="submission" date="2022-07" db="EMBL/GenBank/DDBJ databases">
        <title>Draft genome sequence of Zalerion maritima ATCC 34329, a (micro)plastics degrading marine fungus.</title>
        <authorList>
            <person name="Paco A."/>
            <person name="Goncalves M.F.M."/>
            <person name="Rocha-Santos T.A.P."/>
            <person name="Alves A."/>
        </authorList>
    </citation>
    <scope>NUCLEOTIDE SEQUENCE</scope>
    <source>
        <strain evidence="8">ATCC 34329</strain>
    </source>
</reference>
<dbReference type="GO" id="GO:0043565">
    <property type="term" value="F:sequence-specific DNA binding"/>
    <property type="evidence" value="ECO:0007669"/>
    <property type="project" value="TreeGrafter"/>
</dbReference>
<evidence type="ECO:0000256" key="5">
    <source>
        <dbReference type="ARBA" id="ARBA00023242"/>
    </source>
</evidence>